<keyword evidence="3" id="KW-1185">Reference proteome</keyword>
<dbReference type="InterPro" id="IPR050491">
    <property type="entry name" value="AmpC-like"/>
</dbReference>
<accession>K6WX10</accession>
<name>K6WX10_9ALTE</name>
<organism evidence="2 3">
    <name type="scientific">Aliiglaciecola lipolytica E3</name>
    <dbReference type="NCBI Taxonomy" id="1127673"/>
    <lineage>
        <taxon>Bacteria</taxon>
        <taxon>Pseudomonadati</taxon>
        <taxon>Pseudomonadota</taxon>
        <taxon>Gammaproteobacteria</taxon>
        <taxon>Alteromonadales</taxon>
        <taxon>Alteromonadaceae</taxon>
        <taxon>Aliiglaciecola</taxon>
    </lineage>
</organism>
<evidence type="ECO:0000313" key="2">
    <source>
        <dbReference type="EMBL" id="GAC12984.1"/>
    </source>
</evidence>
<dbReference type="Pfam" id="PF00144">
    <property type="entry name" value="Beta-lactamase"/>
    <property type="match status" value="1"/>
</dbReference>
<dbReference type="EMBL" id="BAEN01000011">
    <property type="protein sequence ID" value="GAC12984.1"/>
    <property type="molecule type" value="Genomic_DNA"/>
</dbReference>
<dbReference type="Proteomes" id="UP000006334">
    <property type="component" value="Unassembled WGS sequence"/>
</dbReference>
<dbReference type="AlphaFoldDB" id="K6WX10"/>
<sequence length="673" mass="74077">MLKLHSYPAIFSFVFILSACTNSDPSRDSPEPVVALEDGVESGDWLNATYKAPQDWTEEKLPHLIKYTAPEGDGVIAIIVIEQAEDSAQAAMRAWQVLSPGFAREVRFNNDEVATNGWQQQTFIEYESTVSEERSFYAKVLRDDTDWNVILVDASLSTLSKRRSQLNTLEQSYTVVGYENEDFSTAKAQKLDAKKIESLLSFVRESAEKLKVPGVGIAVMQDGEILYEGGVGVKDIDTGEPVGKDTLFAVASNTKGMTTLLLAKLVEMGKLDWDDKVTDHYPDFRLGSTETTDNLRIRHLVCACTGLPRKDMTWIFNSGPDAPALMALEDLANVEPTSEFGELYQYNNQMPAVAGYIAGHILYPDMDLDKAYDKAMQEYIFNPLKMHNTTFSFANALAGNIAKPYALDNDFKPIELVQTANQGFNLTVIPYRPSGGAFSSSSDMLKYVANELSAGVSSNGKRLYAEAPLLERRVPSVSSGEDSYYGMGLSTKKIAGVEVIEHGGSLAGYLSQFIVIPGADVGAVILTNSDEGYYLLSAFQNKLIELLYDATPKAQDEIEVFAQEQRKIYESRISEIDLPGDASVLANLAPRYENEILGDATISVIDDETIFDPGVWKSALTTKTSNDGSRSIVLLNPVMFGMELVVGQDEKGKRTLKLIDSQHSYVFTEVGAQ</sequence>
<proteinExistence type="predicted"/>
<gene>
    <name evidence="2" type="ORF">GLIP_0334</name>
</gene>
<dbReference type="InterPro" id="IPR012338">
    <property type="entry name" value="Beta-lactam/transpept-like"/>
</dbReference>
<protein>
    <submittedName>
        <fullName evidence="2">Beta-lactamase class C family protein</fullName>
    </submittedName>
</protein>
<dbReference type="Gene3D" id="3.40.710.10">
    <property type="entry name" value="DD-peptidase/beta-lactamase superfamily"/>
    <property type="match status" value="1"/>
</dbReference>
<dbReference type="PANTHER" id="PTHR46825:SF15">
    <property type="entry name" value="BETA-LACTAMASE-RELATED DOMAIN-CONTAINING PROTEIN"/>
    <property type="match status" value="1"/>
</dbReference>
<dbReference type="InterPro" id="IPR001466">
    <property type="entry name" value="Beta-lactam-related"/>
</dbReference>
<dbReference type="OrthoDB" id="119951at2"/>
<comment type="caution">
    <text evidence="2">The sequence shown here is derived from an EMBL/GenBank/DDBJ whole genome shotgun (WGS) entry which is preliminary data.</text>
</comment>
<dbReference type="PROSITE" id="PS51257">
    <property type="entry name" value="PROKAR_LIPOPROTEIN"/>
    <property type="match status" value="1"/>
</dbReference>
<dbReference type="SUPFAM" id="SSF56601">
    <property type="entry name" value="beta-lactamase/transpeptidase-like"/>
    <property type="match status" value="1"/>
</dbReference>
<dbReference type="PANTHER" id="PTHR46825">
    <property type="entry name" value="D-ALANYL-D-ALANINE-CARBOXYPEPTIDASE/ENDOPEPTIDASE AMPH"/>
    <property type="match status" value="1"/>
</dbReference>
<feature type="domain" description="Beta-lactamase-related" evidence="1">
    <location>
        <begin position="202"/>
        <end position="531"/>
    </location>
</feature>
<dbReference type="eggNOG" id="COG1680">
    <property type="taxonomic scope" value="Bacteria"/>
</dbReference>
<evidence type="ECO:0000313" key="3">
    <source>
        <dbReference type="Proteomes" id="UP000006334"/>
    </source>
</evidence>
<reference evidence="2 3" key="1">
    <citation type="journal article" date="2017" name="Antonie Van Leeuwenhoek">
        <title>Rhizobium rhizosphaerae sp. nov., a novel species isolated from rice rhizosphere.</title>
        <authorList>
            <person name="Zhao J.J."/>
            <person name="Zhang J."/>
            <person name="Zhang R.J."/>
            <person name="Zhang C.W."/>
            <person name="Yin H.Q."/>
            <person name="Zhang X.X."/>
        </authorList>
    </citation>
    <scope>NUCLEOTIDE SEQUENCE [LARGE SCALE GENOMIC DNA]</scope>
    <source>
        <strain evidence="2 3">E3</strain>
    </source>
</reference>
<dbReference type="STRING" id="1127673.GLIP_0334"/>
<evidence type="ECO:0000259" key="1">
    <source>
        <dbReference type="Pfam" id="PF00144"/>
    </source>
</evidence>
<dbReference type="RefSeq" id="WP_008842804.1">
    <property type="nucleotide sequence ID" value="NZ_BAEN01000011.1"/>
</dbReference>